<dbReference type="Proteomes" id="UP000198853">
    <property type="component" value="Unassembled WGS sequence"/>
</dbReference>
<protein>
    <recommendedName>
        <fullName evidence="2">Gluconeogenesis factor</fullName>
    </recommendedName>
</protein>
<keyword evidence="1 2" id="KW-0963">Cytoplasm</keyword>
<dbReference type="GO" id="GO:0043743">
    <property type="term" value="F:LPPG:FO 2-phospho-L-lactate transferase activity"/>
    <property type="evidence" value="ECO:0007669"/>
    <property type="project" value="InterPro"/>
</dbReference>
<evidence type="ECO:0000256" key="2">
    <source>
        <dbReference type="HAMAP-Rule" id="MF_00973"/>
    </source>
</evidence>
<dbReference type="InterPro" id="IPR002882">
    <property type="entry name" value="CofD"/>
</dbReference>
<dbReference type="CDD" id="cd07187">
    <property type="entry name" value="YvcK_like"/>
    <property type="match status" value="1"/>
</dbReference>
<evidence type="ECO:0000256" key="1">
    <source>
        <dbReference type="ARBA" id="ARBA00022490"/>
    </source>
</evidence>
<evidence type="ECO:0000313" key="3">
    <source>
        <dbReference type="EMBL" id="SDI44152.1"/>
    </source>
</evidence>
<organism evidence="3 4">
    <name type="scientific">Natribacillus halophilus</name>
    <dbReference type="NCBI Taxonomy" id="549003"/>
    <lineage>
        <taxon>Bacteria</taxon>
        <taxon>Bacillati</taxon>
        <taxon>Bacillota</taxon>
        <taxon>Bacilli</taxon>
        <taxon>Bacillales</taxon>
        <taxon>Bacillaceae</taxon>
        <taxon>Natribacillus</taxon>
    </lineage>
</organism>
<dbReference type="GO" id="GO:0005737">
    <property type="term" value="C:cytoplasm"/>
    <property type="evidence" value="ECO:0007669"/>
    <property type="project" value="UniProtKB-SubCell"/>
</dbReference>
<dbReference type="EMBL" id="FNEN01000002">
    <property type="protein sequence ID" value="SDI44152.1"/>
    <property type="molecule type" value="Genomic_DNA"/>
</dbReference>
<dbReference type="HAMAP" id="MF_00973">
    <property type="entry name" value="Gluconeogen_factor"/>
    <property type="match status" value="1"/>
</dbReference>
<dbReference type="Pfam" id="PF01933">
    <property type="entry name" value="CofD"/>
    <property type="match status" value="1"/>
</dbReference>
<dbReference type="InterPro" id="IPR010119">
    <property type="entry name" value="Gluconeogen_factor"/>
</dbReference>
<comment type="subcellular location">
    <subcellularLocation>
        <location evidence="2">Cytoplasm</location>
    </subcellularLocation>
</comment>
<dbReference type="InterPro" id="IPR038136">
    <property type="entry name" value="CofD-like_dom_sf"/>
</dbReference>
<dbReference type="PANTHER" id="PTHR30135:SF3">
    <property type="entry name" value="GLUCONEOGENESIS FACTOR-RELATED"/>
    <property type="match status" value="1"/>
</dbReference>
<gene>
    <name evidence="3" type="ORF">SAMN04488123_102174</name>
</gene>
<comment type="function">
    <text evidence="2">Required for morphogenesis under gluconeogenic growth conditions.</text>
</comment>
<sequence length="320" mass="33857">MSNLPKVVVIGGGTGLSVILRGLKTYPVDLSAIVTVADDGGSSGRLRKELNMPPPGDVRNVLVALAEVEPLIERLFQHRFENGEGLSGHSLGNLLLAGMTSITGDFARGISELSAVLNVRGNVLPASNESIELVAKMVDGSVVHGESNIPNAGKAIEQMSIEPAFPEALPASIQAIQQADKIIMGPGSLYTSVLPNLLVPDIAREIAQAKADKIYICNVMTQSGETDGFTASDHIKALHAHVGESLIEDIFVNDTELPAALIERYAEEDAEAVICDDASLQALGLNVVKDHFIRTDDLLLRHDAEKIAGMILGNEGGDDS</sequence>
<name>A0A1G8KLA3_9BACI</name>
<dbReference type="RefSeq" id="WP_090396089.1">
    <property type="nucleotide sequence ID" value="NZ_FNEN01000002.1"/>
</dbReference>
<dbReference type="GO" id="GO:0008360">
    <property type="term" value="P:regulation of cell shape"/>
    <property type="evidence" value="ECO:0007669"/>
    <property type="project" value="UniProtKB-UniRule"/>
</dbReference>
<evidence type="ECO:0000313" key="4">
    <source>
        <dbReference type="Proteomes" id="UP000198853"/>
    </source>
</evidence>
<dbReference type="AlphaFoldDB" id="A0A1G8KLA3"/>
<dbReference type="SUPFAM" id="SSF142338">
    <property type="entry name" value="CofD-like"/>
    <property type="match status" value="1"/>
</dbReference>
<dbReference type="PANTHER" id="PTHR30135">
    <property type="entry name" value="UNCHARACTERIZED PROTEIN YVCK-RELATED"/>
    <property type="match status" value="1"/>
</dbReference>
<dbReference type="Gene3D" id="3.40.50.10680">
    <property type="entry name" value="CofD-like domains"/>
    <property type="match status" value="1"/>
</dbReference>
<keyword evidence="4" id="KW-1185">Reference proteome</keyword>
<dbReference type="OrthoDB" id="9783842at2"/>
<reference evidence="3 4" key="1">
    <citation type="submission" date="2016-10" db="EMBL/GenBank/DDBJ databases">
        <authorList>
            <person name="de Groot N.N."/>
        </authorList>
    </citation>
    <scope>NUCLEOTIDE SEQUENCE [LARGE SCALE GENOMIC DNA]</scope>
    <source>
        <strain evidence="3 4">DSM 21771</strain>
    </source>
</reference>
<accession>A0A1G8KLA3</accession>
<dbReference type="NCBIfam" id="TIGR01826">
    <property type="entry name" value="CofD_related"/>
    <property type="match status" value="1"/>
</dbReference>
<comment type="similarity">
    <text evidence="2">Belongs to the gluconeogenesis factor family.</text>
</comment>
<proteinExistence type="inferred from homology"/>